<keyword evidence="4" id="KW-1185">Reference proteome</keyword>
<reference evidence="3 4" key="1">
    <citation type="submission" date="2018-10" db="EMBL/GenBank/DDBJ databases">
        <title>Robbsia sp. DHC34, isolated from soil.</title>
        <authorList>
            <person name="Gao Z.-H."/>
            <person name="Qiu L.-H."/>
        </authorList>
    </citation>
    <scope>NUCLEOTIDE SEQUENCE [LARGE SCALE GENOMIC DNA]</scope>
    <source>
        <strain evidence="3 4">DHC34</strain>
    </source>
</reference>
<dbReference type="AlphaFoldDB" id="A0A494Y569"/>
<feature type="transmembrane region" description="Helical" evidence="1">
    <location>
        <begin position="47"/>
        <end position="67"/>
    </location>
</feature>
<organism evidence="3 4">
    <name type="scientific">Pararobbsia silviterrae</name>
    <dbReference type="NCBI Taxonomy" id="1792498"/>
    <lineage>
        <taxon>Bacteria</taxon>
        <taxon>Pseudomonadati</taxon>
        <taxon>Pseudomonadota</taxon>
        <taxon>Betaproteobacteria</taxon>
        <taxon>Burkholderiales</taxon>
        <taxon>Burkholderiaceae</taxon>
        <taxon>Pararobbsia</taxon>
    </lineage>
</organism>
<evidence type="ECO:0000259" key="2">
    <source>
        <dbReference type="Pfam" id="PF03703"/>
    </source>
</evidence>
<comment type="caution">
    <text evidence="3">The sequence shown here is derived from an EMBL/GenBank/DDBJ whole genome shotgun (WGS) entry which is preliminary data.</text>
</comment>
<name>A0A494Y569_9BURK</name>
<sequence length="163" mass="17880">MANEVIFNGAPSQIINLPALIKGGVVIAAVAAVHLCAAAYFPLQWRLVLVQSLAVLVGVGLPFWRTASTEIVIDSRRITWSQGWWRKRASYLDIARIRHVSVVDPWWQRVFGTATIMLETDDARHRVRRLPGIRGADRIGEQLMGLVSACRAADAAAALVEAA</sequence>
<dbReference type="OrthoDB" id="8999125at2"/>
<dbReference type="Proteomes" id="UP000270342">
    <property type="component" value="Unassembled WGS sequence"/>
</dbReference>
<dbReference type="InterPro" id="IPR005182">
    <property type="entry name" value="YdbS-like_PH"/>
</dbReference>
<feature type="domain" description="YdbS-like PH" evidence="2">
    <location>
        <begin position="64"/>
        <end position="127"/>
    </location>
</feature>
<keyword evidence="1" id="KW-1133">Transmembrane helix</keyword>
<proteinExistence type="predicted"/>
<gene>
    <name evidence="3" type="ORF">D7S86_10815</name>
</gene>
<dbReference type="Pfam" id="PF03703">
    <property type="entry name" value="bPH_2"/>
    <property type="match status" value="1"/>
</dbReference>
<accession>A0A494Y569</accession>
<keyword evidence="1" id="KW-0472">Membrane</keyword>
<keyword evidence="1" id="KW-0812">Transmembrane</keyword>
<dbReference type="RefSeq" id="WP_121086275.1">
    <property type="nucleotide sequence ID" value="NZ_RBZU01000004.1"/>
</dbReference>
<feature type="transmembrane region" description="Helical" evidence="1">
    <location>
        <begin position="20"/>
        <end position="41"/>
    </location>
</feature>
<protein>
    <submittedName>
        <fullName evidence="3">PH domain-containing protein</fullName>
    </submittedName>
</protein>
<dbReference type="EMBL" id="RBZU01000004">
    <property type="protein sequence ID" value="RKP55711.1"/>
    <property type="molecule type" value="Genomic_DNA"/>
</dbReference>
<evidence type="ECO:0000256" key="1">
    <source>
        <dbReference type="SAM" id="Phobius"/>
    </source>
</evidence>
<evidence type="ECO:0000313" key="3">
    <source>
        <dbReference type="EMBL" id="RKP55711.1"/>
    </source>
</evidence>
<evidence type="ECO:0000313" key="4">
    <source>
        <dbReference type="Proteomes" id="UP000270342"/>
    </source>
</evidence>